<gene>
    <name evidence="1" type="ORF">NUW54_g9018</name>
</gene>
<name>A0ACC1P988_9APHY</name>
<comment type="caution">
    <text evidence="1">The sequence shown here is derived from an EMBL/GenBank/DDBJ whole genome shotgun (WGS) entry which is preliminary data.</text>
</comment>
<dbReference type="EMBL" id="JANSHE010002918">
    <property type="protein sequence ID" value="KAJ2988730.1"/>
    <property type="molecule type" value="Genomic_DNA"/>
</dbReference>
<evidence type="ECO:0000313" key="2">
    <source>
        <dbReference type="Proteomes" id="UP001144978"/>
    </source>
</evidence>
<organism evidence="1 2">
    <name type="scientific">Trametes sanguinea</name>
    <dbReference type="NCBI Taxonomy" id="158606"/>
    <lineage>
        <taxon>Eukaryota</taxon>
        <taxon>Fungi</taxon>
        <taxon>Dikarya</taxon>
        <taxon>Basidiomycota</taxon>
        <taxon>Agaricomycotina</taxon>
        <taxon>Agaricomycetes</taxon>
        <taxon>Polyporales</taxon>
        <taxon>Polyporaceae</taxon>
        <taxon>Trametes</taxon>
    </lineage>
</organism>
<dbReference type="Proteomes" id="UP001144978">
    <property type="component" value="Unassembled WGS sequence"/>
</dbReference>
<reference evidence="1" key="1">
    <citation type="submission" date="2022-08" db="EMBL/GenBank/DDBJ databases">
        <title>Genome Sequence of Pycnoporus sanguineus.</title>
        <authorList>
            <person name="Buettner E."/>
        </authorList>
    </citation>
    <scope>NUCLEOTIDE SEQUENCE</scope>
    <source>
        <strain evidence="1">CG-C14</strain>
    </source>
</reference>
<keyword evidence="2" id="KW-1185">Reference proteome</keyword>
<protein>
    <submittedName>
        <fullName evidence="1">Uncharacterized protein</fullName>
    </submittedName>
</protein>
<sequence length="70" mass="7364">MAYTHPANQPGDRGGVEDISDHSIGLALVEASFRPAGDDAARILAAVLEKGETFADLRSSIDRGVVQEKA</sequence>
<evidence type="ECO:0000313" key="1">
    <source>
        <dbReference type="EMBL" id="KAJ2988730.1"/>
    </source>
</evidence>
<accession>A0ACC1P988</accession>
<proteinExistence type="predicted"/>